<keyword evidence="1" id="KW-0802">TPR repeat</keyword>
<protein>
    <submittedName>
        <fullName evidence="2">Tetratricopeptide repeat-containing glycosyltransferase family protein</fullName>
    </submittedName>
</protein>
<dbReference type="SMART" id="SM00028">
    <property type="entry name" value="TPR"/>
    <property type="match status" value="4"/>
</dbReference>
<dbReference type="PANTHER" id="PTHR44809">
    <property type="match status" value="1"/>
</dbReference>
<reference evidence="3" key="1">
    <citation type="journal article" date="2019" name="Int. J. Syst. Evol. Microbiol.">
        <title>The Global Catalogue of Microorganisms (GCM) 10K type strain sequencing project: providing services to taxonomists for standard genome sequencing and annotation.</title>
        <authorList>
            <consortium name="The Broad Institute Genomics Platform"/>
            <consortium name="The Broad Institute Genome Sequencing Center for Infectious Disease"/>
            <person name="Wu L."/>
            <person name="Ma J."/>
        </authorList>
    </citation>
    <scope>NUCLEOTIDE SEQUENCE [LARGE SCALE GENOMIC DNA]</scope>
    <source>
        <strain evidence="3">JCM 17759</strain>
    </source>
</reference>
<evidence type="ECO:0000313" key="2">
    <source>
        <dbReference type="EMBL" id="GAA4459204.1"/>
    </source>
</evidence>
<comment type="caution">
    <text evidence="2">The sequence shown here is derived from an EMBL/GenBank/DDBJ whole genome shotgun (WGS) entry which is preliminary data.</text>
</comment>
<gene>
    <name evidence="2" type="ORF">GCM10023156_38380</name>
</gene>
<dbReference type="SUPFAM" id="SSF48452">
    <property type="entry name" value="TPR-like"/>
    <property type="match status" value="1"/>
</dbReference>
<dbReference type="InterPro" id="IPR052943">
    <property type="entry name" value="TMTC_O-mannosyl-trnsfr"/>
</dbReference>
<dbReference type="RefSeq" id="WP_345324629.1">
    <property type="nucleotide sequence ID" value="NZ_BAABGA010000048.1"/>
</dbReference>
<evidence type="ECO:0000313" key="3">
    <source>
        <dbReference type="Proteomes" id="UP001500840"/>
    </source>
</evidence>
<dbReference type="InterPro" id="IPR011990">
    <property type="entry name" value="TPR-like_helical_dom_sf"/>
</dbReference>
<dbReference type="InterPro" id="IPR019734">
    <property type="entry name" value="TPR_rpt"/>
</dbReference>
<feature type="repeat" description="TPR" evidence="1">
    <location>
        <begin position="38"/>
        <end position="71"/>
    </location>
</feature>
<evidence type="ECO:0000256" key="1">
    <source>
        <dbReference type="PROSITE-ProRule" id="PRU00339"/>
    </source>
</evidence>
<dbReference type="SUPFAM" id="SSF53756">
    <property type="entry name" value="UDP-Glycosyltransferase/glycogen phosphorylase"/>
    <property type="match status" value="1"/>
</dbReference>
<dbReference type="Gene3D" id="1.25.40.10">
    <property type="entry name" value="Tetratricopeptide repeat domain"/>
    <property type="match status" value="2"/>
</dbReference>
<dbReference type="Pfam" id="PF13432">
    <property type="entry name" value="TPR_16"/>
    <property type="match status" value="1"/>
</dbReference>
<feature type="repeat" description="TPR" evidence="1">
    <location>
        <begin position="72"/>
        <end position="105"/>
    </location>
</feature>
<sequence>MPTVHELLQQGWQRHQAGKLDEAIEVYRHVLAHSPKNADALVYLGIAFFDQRDFAQSVAVYREALAIRPQFPIAWNNLGNSLRMLGQIDEAEQALATALEQQPGYLSALKNRGTLWVWSGEIERGLKWYAEGLKIDPKNAELHRNLGVIHLLLGNYDVGWAEYRWRWAMPGTYRPNLPTPVWQGQDLAGKSILLYPEQGRGDAIQFIRVASVLKQAGATVYVQCAAEMMPLFSSVPGIDLLLPAGSVVPPIDYQASFLDVVDFWYQQTKQLAVADQLFSAGRGYLVSSPMQNETWAEWLRQHVPGADGSSTRRIGINWQGNPEHHADVYRSLPLQSLEPLAKIPGVSLVSLQFGYGASQLDEVGFADSVVRLPQGIDSATGAFTDTAAILQNLDAVVTTDTSIAHLAGALGVNVTVLLGKVPDWRWLNQGAETPWYPSMELVRQTEMGDWADVVDKVAKQLASP</sequence>
<feature type="repeat" description="TPR" evidence="1">
    <location>
        <begin position="4"/>
        <end position="37"/>
    </location>
</feature>
<dbReference type="Proteomes" id="UP001500840">
    <property type="component" value="Unassembled WGS sequence"/>
</dbReference>
<name>A0ABP8N0E5_9BACT</name>
<dbReference type="EMBL" id="BAABGA010000048">
    <property type="protein sequence ID" value="GAA4459204.1"/>
    <property type="molecule type" value="Genomic_DNA"/>
</dbReference>
<proteinExistence type="predicted"/>
<keyword evidence="3" id="KW-1185">Reference proteome</keyword>
<accession>A0ABP8N0E5</accession>
<dbReference type="PANTHER" id="PTHR44809:SF1">
    <property type="entry name" value="PROTEIN O-MANNOSYL-TRANSFERASE TMTC1"/>
    <property type="match status" value="1"/>
</dbReference>
<dbReference type="PROSITE" id="PS50005">
    <property type="entry name" value="TPR"/>
    <property type="match status" value="4"/>
</dbReference>
<dbReference type="Pfam" id="PF00515">
    <property type="entry name" value="TPR_1"/>
    <property type="match status" value="1"/>
</dbReference>
<dbReference type="Gene3D" id="3.40.50.2000">
    <property type="entry name" value="Glycogen Phosphorylase B"/>
    <property type="match status" value="1"/>
</dbReference>
<organism evidence="2 3">
    <name type="scientific">Novipirellula rosea</name>
    <dbReference type="NCBI Taxonomy" id="1031540"/>
    <lineage>
        <taxon>Bacteria</taxon>
        <taxon>Pseudomonadati</taxon>
        <taxon>Planctomycetota</taxon>
        <taxon>Planctomycetia</taxon>
        <taxon>Pirellulales</taxon>
        <taxon>Pirellulaceae</taxon>
        <taxon>Novipirellula</taxon>
    </lineage>
</organism>
<feature type="repeat" description="TPR" evidence="1">
    <location>
        <begin position="106"/>
        <end position="139"/>
    </location>
</feature>